<dbReference type="SUPFAM" id="SSF57802">
    <property type="entry name" value="Rubredoxin-like"/>
    <property type="match status" value="1"/>
</dbReference>
<name>A0A069SX99_PHOVU</name>
<keyword evidence="9" id="KW-0560">Oxidoreductase</keyword>
<dbReference type="CDD" id="cd00730">
    <property type="entry name" value="rubredoxin"/>
    <property type="match status" value="1"/>
</dbReference>
<keyword evidence="4 6" id="KW-0249">Electron transport</keyword>
<evidence type="ECO:0000256" key="2">
    <source>
        <dbReference type="ARBA" id="ARBA00022448"/>
    </source>
</evidence>
<dbReference type="GeneID" id="93445314"/>
<dbReference type="InterPro" id="IPR024935">
    <property type="entry name" value="Rubredoxin_dom"/>
</dbReference>
<dbReference type="Gene3D" id="2.20.28.10">
    <property type="match status" value="1"/>
</dbReference>
<dbReference type="PROSITE" id="PS50903">
    <property type="entry name" value="RUBREDOXIN_LIKE"/>
    <property type="match status" value="1"/>
</dbReference>
<dbReference type="PRINTS" id="PR00163">
    <property type="entry name" value="RUBREDOXIN"/>
</dbReference>
<evidence type="ECO:0000256" key="3">
    <source>
        <dbReference type="ARBA" id="ARBA00022723"/>
    </source>
</evidence>
<dbReference type="GeneID" id="82155837"/>
<evidence type="ECO:0000313" key="10">
    <source>
        <dbReference type="Proteomes" id="UP000027661"/>
    </source>
</evidence>
<dbReference type="EMBL" id="JNHM01000002">
    <property type="protein sequence ID" value="KDS56920.1"/>
    <property type="molecule type" value="Genomic_DNA"/>
</dbReference>
<dbReference type="RefSeq" id="WP_005845392.1">
    <property type="nucleotide sequence ID" value="NZ_JNHM01000002.1"/>
</dbReference>
<dbReference type="InterPro" id="IPR050526">
    <property type="entry name" value="Rubredoxin_ET"/>
</dbReference>
<evidence type="ECO:0000259" key="8">
    <source>
        <dbReference type="PROSITE" id="PS50903"/>
    </source>
</evidence>
<keyword evidence="3 6" id="KW-0479">Metal-binding</keyword>
<dbReference type="GO" id="GO:0016491">
    <property type="term" value="F:oxidoreductase activity"/>
    <property type="evidence" value="ECO:0007669"/>
    <property type="project" value="UniProtKB-KW"/>
</dbReference>
<feature type="binding site" evidence="7">
    <location>
        <position position="6"/>
    </location>
    <ligand>
        <name>Fe cation</name>
        <dbReference type="ChEBI" id="CHEBI:24875"/>
    </ligand>
</feature>
<dbReference type="GO" id="GO:0005506">
    <property type="term" value="F:iron ion binding"/>
    <property type="evidence" value="ECO:0007669"/>
    <property type="project" value="InterPro"/>
</dbReference>
<gene>
    <name evidence="9" type="primary">rd</name>
    <name evidence="9" type="ORF">M099_0155</name>
</gene>
<dbReference type="PANTHER" id="PTHR47627">
    <property type="entry name" value="RUBREDOXIN"/>
    <property type="match status" value="1"/>
</dbReference>
<dbReference type="InterPro" id="IPR018527">
    <property type="entry name" value="Rubredoxin_Fe_BS"/>
</dbReference>
<feature type="binding site" evidence="7">
    <location>
        <position position="42"/>
    </location>
    <ligand>
        <name>Fe cation</name>
        <dbReference type="ChEBI" id="CHEBI:24875"/>
    </ligand>
</feature>
<dbReference type="Pfam" id="PF00301">
    <property type="entry name" value="Rubredoxin"/>
    <property type="match status" value="1"/>
</dbReference>
<keyword evidence="2 6" id="KW-0813">Transport</keyword>
<comment type="caution">
    <text evidence="9">The sequence shown here is derived from an EMBL/GenBank/DDBJ whole genome shotgun (WGS) entry which is preliminary data.</text>
</comment>
<evidence type="ECO:0000256" key="1">
    <source>
        <dbReference type="ARBA" id="ARBA00005337"/>
    </source>
</evidence>
<dbReference type="PANTHER" id="PTHR47627:SF1">
    <property type="entry name" value="RUBREDOXIN-1-RELATED"/>
    <property type="match status" value="1"/>
</dbReference>
<evidence type="ECO:0000256" key="6">
    <source>
        <dbReference type="PIRNR" id="PIRNR000071"/>
    </source>
</evidence>
<organism evidence="9 10">
    <name type="scientific">Phocaeicola vulgatus str. 3975 RP4</name>
    <dbReference type="NCBI Taxonomy" id="1339352"/>
    <lineage>
        <taxon>Bacteria</taxon>
        <taxon>Pseudomonadati</taxon>
        <taxon>Bacteroidota</taxon>
        <taxon>Bacteroidia</taxon>
        <taxon>Bacteroidales</taxon>
        <taxon>Bacteroidaceae</taxon>
        <taxon>Phocaeicola</taxon>
    </lineage>
</organism>
<dbReference type="InterPro" id="IPR024934">
    <property type="entry name" value="Rubredoxin-like_dom"/>
</dbReference>
<feature type="domain" description="Rubredoxin-like" evidence="8">
    <location>
        <begin position="1"/>
        <end position="52"/>
    </location>
</feature>
<dbReference type="GO" id="GO:0009055">
    <property type="term" value="F:electron transfer activity"/>
    <property type="evidence" value="ECO:0007669"/>
    <property type="project" value="InterPro"/>
</dbReference>
<comment type="similarity">
    <text evidence="1 6">Belongs to the rubredoxin family.</text>
</comment>
<dbReference type="NCBIfam" id="NF045768">
    <property type="entry name" value="RubredRD"/>
    <property type="match status" value="1"/>
</dbReference>
<evidence type="ECO:0000256" key="4">
    <source>
        <dbReference type="ARBA" id="ARBA00022982"/>
    </source>
</evidence>
<dbReference type="GO" id="GO:0043448">
    <property type="term" value="P:alkane catabolic process"/>
    <property type="evidence" value="ECO:0007669"/>
    <property type="project" value="TreeGrafter"/>
</dbReference>
<sequence length="54" mass="5869">MKKYVCTVCGWVYDPAEGDPEGGIAPGTAFEDIPDDWVCPLCGVGKDDFEVQED</sequence>
<feature type="binding site" evidence="7">
    <location>
        <position position="39"/>
    </location>
    <ligand>
        <name>Fe cation</name>
        <dbReference type="ChEBI" id="CHEBI:24875"/>
    </ligand>
</feature>
<keyword evidence="5 6" id="KW-0408">Iron</keyword>
<evidence type="ECO:0000313" key="9">
    <source>
        <dbReference type="EMBL" id="KDS56920.1"/>
    </source>
</evidence>
<evidence type="ECO:0000256" key="7">
    <source>
        <dbReference type="PIRSR" id="PIRSR000071-1"/>
    </source>
</evidence>
<dbReference type="PATRIC" id="fig|1339352.3.peg.149"/>
<protein>
    <recommendedName>
        <fullName evidence="6">Rubredoxin</fullName>
    </recommendedName>
</protein>
<accession>A0A069SX99</accession>
<dbReference type="Proteomes" id="UP000027661">
    <property type="component" value="Unassembled WGS sequence"/>
</dbReference>
<feature type="binding site" evidence="7">
    <location>
        <position position="9"/>
    </location>
    <ligand>
        <name>Fe cation</name>
        <dbReference type="ChEBI" id="CHEBI:24875"/>
    </ligand>
</feature>
<evidence type="ECO:0000256" key="5">
    <source>
        <dbReference type="ARBA" id="ARBA00023004"/>
    </source>
</evidence>
<dbReference type="PROSITE" id="PS00202">
    <property type="entry name" value="RUBREDOXIN"/>
    <property type="match status" value="1"/>
</dbReference>
<dbReference type="InterPro" id="IPR024922">
    <property type="entry name" value="Rubredoxin"/>
</dbReference>
<reference evidence="9 10" key="1">
    <citation type="submission" date="2014-04" db="EMBL/GenBank/DDBJ databases">
        <authorList>
            <person name="Sears C."/>
            <person name="Carroll K."/>
            <person name="Sack B.R."/>
            <person name="Qadri F."/>
            <person name="Myers L.L."/>
            <person name="Chung G.-T."/>
            <person name="Escheverria P."/>
            <person name="Fraser C.M."/>
            <person name="Sadzewicz L."/>
            <person name="Shefchek K.A."/>
            <person name="Tallon L."/>
            <person name="Das S.P."/>
            <person name="Daugherty S."/>
            <person name="Mongodin E.F."/>
        </authorList>
    </citation>
    <scope>NUCLEOTIDE SEQUENCE [LARGE SCALE GENOMIC DNA]</scope>
    <source>
        <strain evidence="9 10">3975 RP4</strain>
    </source>
</reference>
<comment type="cofactor">
    <cofactor evidence="6 7">
        <name>Fe(3+)</name>
        <dbReference type="ChEBI" id="CHEBI:29034"/>
    </cofactor>
    <text evidence="6 7">Binds 1 Fe(3+) ion per subunit.</text>
</comment>
<dbReference type="AlphaFoldDB" id="A0A069SX99"/>
<proteinExistence type="inferred from homology"/>
<dbReference type="PIRSF" id="PIRSF000071">
    <property type="entry name" value="Rubredoxin"/>
    <property type="match status" value="1"/>
</dbReference>
<dbReference type="FunFam" id="2.20.28.10:FF:000001">
    <property type="entry name" value="Rubredoxin"/>
    <property type="match status" value="1"/>
</dbReference>